<dbReference type="Proteomes" id="UP001163046">
    <property type="component" value="Unassembled WGS sequence"/>
</dbReference>
<evidence type="ECO:0000256" key="1">
    <source>
        <dbReference type="ARBA" id="ARBA00022737"/>
    </source>
</evidence>
<dbReference type="AlphaFoldDB" id="A0A9X0CR36"/>
<name>A0A9X0CR36_9CNID</name>
<feature type="repeat" description="TPR" evidence="3">
    <location>
        <begin position="298"/>
        <end position="331"/>
    </location>
</feature>
<comment type="caution">
    <text evidence="4">The sequence shown here is derived from an EMBL/GenBank/DDBJ whole genome shotgun (WGS) entry which is preliminary data.</text>
</comment>
<evidence type="ECO:0000313" key="4">
    <source>
        <dbReference type="EMBL" id="KAJ7370379.1"/>
    </source>
</evidence>
<dbReference type="InterPro" id="IPR019734">
    <property type="entry name" value="TPR_rpt"/>
</dbReference>
<dbReference type="OrthoDB" id="381520at2759"/>
<dbReference type="SMART" id="SM00028">
    <property type="entry name" value="TPR"/>
    <property type="match status" value="3"/>
</dbReference>
<protein>
    <recommendedName>
        <fullName evidence="6">Kinesin light chain</fullName>
    </recommendedName>
</protein>
<dbReference type="Gene3D" id="1.25.40.10">
    <property type="entry name" value="Tetratricopeptide repeat domain"/>
    <property type="match status" value="1"/>
</dbReference>
<dbReference type="PANTHER" id="PTHR45641:SF19">
    <property type="entry name" value="NEPHROCYSTIN-3"/>
    <property type="match status" value="1"/>
</dbReference>
<dbReference type="SUPFAM" id="SSF48452">
    <property type="entry name" value="TPR-like"/>
    <property type="match status" value="1"/>
</dbReference>
<dbReference type="PROSITE" id="PS50005">
    <property type="entry name" value="TPR"/>
    <property type="match status" value="2"/>
</dbReference>
<dbReference type="PANTHER" id="PTHR45641">
    <property type="entry name" value="TETRATRICOPEPTIDE REPEAT PROTEIN (AFU_ORTHOLOGUE AFUA_6G03870)"/>
    <property type="match status" value="1"/>
</dbReference>
<organism evidence="4 5">
    <name type="scientific">Desmophyllum pertusum</name>
    <dbReference type="NCBI Taxonomy" id="174260"/>
    <lineage>
        <taxon>Eukaryota</taxon>
        <taxon>Metazoa</taxon>
        <taxon>Cnidaria</taxon>
        <taxon>Anthozoa</taxon>
        <taxon>Hexacorallia</taxon>
        <taxon>Scleractinia</taxon>
        <taxon>Caryophylliina</taxon>
        <taxon>Caryophylliidae</taxon>
        <taxon>Desmophyllum</taxon>
    </lineage>
</organism>
<accession>A0A9X0CR36</accession>
<keyword evidence="5" id="KW-1185">Reference proteome</keyword>
<sequence>MEPHDASCLLAKLSGIASSEMDKEVAQALDYQPLALASAATYVRQVRQNKATSNFGWNEFLKKLDTGQRGTTEFILAETNPSYQNSMTAATTLAVKTQMTSDKVIDHTFRFLYLCAPQPLSLDIVISYILDVDEEIKDKEMISMMIQRCSLLLFEEEETGVYIRVHQVVHDVINIVIEDLPEIQRFQVVNGALRSFNKFMVENDLSEEWEGFDSRVNSKHIVPHLKTLIIKIEHLCSKQKISQVIQSCIFNIQFYPRIFQNLGQMCINHCEVYTAKKFYYMALEFLQRSDVCDDVELAAAFSRIGNVHSHLGDLQQAKEYYDRALAIRLKKLGPEHVDVANIYNNLGLVHSDLVYTKGWVPWQQAKEYHDRALAILLKKLGPEHVDVANSYNNLGLVHGQLGNLQQAKQCFDPALAIFLKKLGPEHVCVATVQRNITKLQQSQGLYSTLN</sequence>
<proteinExistence type="predicted"/>
<evidence type="ECO:0000313" key="5">
    <source>
        <dbReference type="Proteomes" id="UP001163046"/>
    </source>
</evidence>
<feature type="repeat" description="TPR" evidence="3">
    <location>
        <begin position="388"/>
        <end position="421"/>
    </location>
</feature>
<dbReference type="InterPro" id="IPR011990">
    <property type="entry name" value="TPR-like_helical_dom_sf"/>
</dbReference>
<keyword evidence="1" id="KW-0677">Repeat</keyword>
<reference evidence="4" key="1">
    <citation type="submission" date="2023-01" db="EMBL/GenBank/DDBJ databases">
        <title>Genome assembly of the deep-sea coral Lophelia pertusa.</title>
        <authorList>
            <person name="Herrera S."/>
            <person name="Cordes E."/>
        </authorList>
    </citation>
    <scope>NUCLEOTIDE SEQUENCE</scope>
    <source>
        <strain evidence="4">USNM1676648</strain>
        <tissue evidence="4">Polyp</tissue>
    </source>
</reference>
<dbReference type="Pfam" id="PF13424">
    <property type="entry name" value="TPR_12"/>
    <property type="match status" value="2"/>
</dbReference>
<keyword evidence="2 3" id="KW-0802">TPR repeat</keyword>
<dbReference type="EMBL" id="MU826866">
    <property type="protein sequence ID" value="KAJ7370379.1"/>
    <property type="molecule type" value="Genomic_DNA"/>
</dbReference>
<evidence type="ECO:0008006" key="6">
    <source>
        <dbReference type="Google" id="ProtNLM"/>
    </source>
</evidence>
<gene>
    <name evidence="4" type="ORF">OS493_032555</name>
</gene>
<evidence type="ECO:0000256" key="3">
    <source>
        <dbReference type="PROSITE-ProRule" id="PRU00339"/>
    </source>
</evidence>
<evidence type="ECO:0000256" key="2">
    <source>
        <dbReference type="ARBA" id="ARBA00022803"/>
    </source>
</evidence>